<evidence type="ECO:0000256" key="1">
    <source>
        <dbReference type="ARBA" id="ARBA00010718"/>
    </source>
</evidence>
<dbReference type="InterPro" id="IPR023561">
    <property type="entry name" value="Carbonic_anhydrase_a-class"/>
</dbReference>
<dbReference type="GO" id="GO:0008270">
    <property type="term" value="F:zinc ion binding"/>
    <property type="evidence" value="ECO:0007669"/>
    <property type="project" value="InterPro"/>
</dbReference>
<dbReference type="SUPFAM" id="SSF51069">
    <property type="entry name" value="Carbonic anhydrase"/>
    <property type="match status" value="1"/>
</dbReference>
<reference evidence="3 5" key="2">
    <citation type="submission" date="2018-11" db="EMBL/GenBank/DDBJ databases">
        <authorList>
            <consortium name="Pathogen Informatics"/>
        </authorList>
    </citation>
    <scope>NUCLEOTIDE SEQUENCE [LARGE SCALE GENOMIC DNA]</scope>
</reference>
<dbReference type="OrthoDB" id="5978072at2759"/>
<dbReference type="InterPro" id="IPR001148">
    <property type="entry name" value="CA_dom"/>
</dbReference>
<evidence type="ECO:0000259" key="2">
    <source>
        <dbReference type="PROSITE" id="PS51144"/>
    </source>
</evidence>
<dbReference type="PANTHER" id="PTHR18952">
    <property type="entry name" value="CARBONIC ANHYDRASE"/>
    <property type="match status" value="1"/>
</dbReference>
<dbReference type="GO" id="GO:0004089">
    <property type="term" value="F:carbonate dehydratase activity"/>
    <property type="evidence" value="ECO:0007669"/>
    <property type="project" value="InterPro"/>
</dbReference>
<dbReference type="AlphaFoldDB" id="A0A0N4UA40"/>
<dbReference type="Pfam" id="PF00194">
    <property type="entry name" value="Carb_anhydrase"/>
    <property type="match status" value="1"/>
</dbReference>
<reference evidence="6" key="1">
    <citation type="submission" date="2017-02" db="UniProtKB">
        <authorList>
            <consortium name="WormBaseParasite"/>
        </authorList>
    </citation>
    <scope>IDENTIFICATION</scope>
</reference>
<sequence length="279" mass="32251">MILTVLGPDFWGLVDKRWHMCSKGKIQSPINIDPSALLYDPNLREFHIDKKSVLSEIINMGQMPRIRIVNSARWPSVNISGGPLTPYNYRLRRMDIHFGRNSEKGSEHSIDMQKFPMEIQMIAYNSDLHQNFTTATTSPHGLAAISVFVQSRLLQIGEETNEELSKMTAATKSIEFRRKRVSIQELRPWNLLPKNLEYVTYEGSLTSPGCHETVTWIIINYPLYINKSDVSFCMNFSLNFKGSRILIQIILWRSSNSQCSKKTKKNGEFYEKNIFFLHL</sequence>
<name>A0A0N4UA40_DRAME</name>
<dbReference type="InterPro" id="IPR036398">
    <property type="entry name" value="CA_dom_sf"/>
</dbReference>
<dbReference type="PROSITE" id="PS51144">
    <property type="entry name" value="ALPHA_CA_2"/>
    <property type="match status" value="1"/>
</dbReference>
<gene>
    <name evidence="3" type="ORF">DME_LOCUS356</name>
</gene>
<dbReference type="GO" id="GO:0006730">
    <property type="term" value="P:one-carbon metabolic process"/>
    <property type="evidence" value="ECO:0007669"/>
    <property type="project" value="TreeGrafter"/>
</dbReference>
<evidence type="ECO:0000313" key="5">
    <source>
        <dbReference type="Proteomes" id="UP000274756"/>
    </source>
</evidence>
<dbReference type="EMBL" id="UYYG01000003">
    <property type="protein sequence ID" value="VDN50383.1"/>
    <property type="molecule type" value="Genomic_DNA"/>
</dbReference>
<organism evidence="4 6">
    <name type="scientific">Dracunculus medinensis</name>
    <name type="common">Guinea worm</name>
    <dbReference type="NCBI Taxonomy" id="318479"/>
    <lineage>
        <taxon>Eukaryota</taxon>
        <taxon>Metazoa</taxon>
        <taxon>Ecdysozoa</taxon>
        <taxon>Nematoda</taxon>
        <taxon>Chromadorea</taxon>
        <taxon>Rhabditida</taxon>
        <taxon>Spirurina</taxon>
        <taxon>Dracunculoidea</taxon>
        <taxon>Dracunculidae</taxon>
        <taxon>Dracunculus</taxon>
    </lineage>
</organism>
<proteinExistence type="inferred from homology"/>
<dbReference type="PANTHER" id="PTHR18952:SF258">
    <property type="entry name" value="CARBONIC ANHYDRASE-LIKE PROTEIN 1-RELATED"/>
    <property type="match status" value="1"/>
</dbReference>
<accession>A0A0N4UA40</accession>
<keyword evidence="5" id="KW-1185">Reference proteome</keyword>
<protein>
    <submittedName>
        <fullName evidence="6">Alpha-carbonic anhydrase domain-containing protein</fullName>
    </submittedName>
</protein>
<evidence type="ECO:0000313" key="3">
    <source>
        <dbReference type="EMBL" id="VDN50383.1"/>
    </source>
</evidence>
<dbReference type="SMART" id="SM01057">
    <property type="entry name" value="Carb_anhydrase"/>
    <property type="match status" value="1"/>
</dbReference>
<evidence type="ECO:0000313" key="6">
    <source>
        <dbReference type="WBParaSite" id="DME_0000399201-mRNA-1"/>
    </source>
</evidence>
<evidence type="ECO:0000313" key="4">
    <source>
        <dbReference type="Proteomes" id="UP000038040"/>
    </source>
</evidence>
<dbReference type="WBParaSite" id="DME_0000399201-mRNA-1">
    <property type="protein sequence ID" value="DME_0000399201-mRNA-1"/>
    <property type="gene ID" value="DME_0000399201"/>
</dbReference>
<comment type="similarity">
    <text evidence="1">Belongs to the alpha-carbonic anhydrase family.</text>
</comment>
<dbReference type="Proteomes" id="UP000038040">
    <property type="component" value="Unplaced"/>
</dbReference>
<dbReference type="Proteomes" id="UP000274756">
    <property type="component" value="Unassembled WGS sequence"/>
</dbReference>
<dbReference type="Gene3D" id="3.10.200.10">
    <property type="entry name" value="Alpha carbonic anhydrase"/>
    <property type="match status" value="1"/>
</dbReference>
<dbReference type="STRING" id="318479.A0A0N4UA40"/>
<feature type="domain" description="Alpha-carbonic anhydrase" evidence="2">
    <location>
        <begin position="1"/>
        <end position="259"/>
    </location>
</feature>